<gene>
    <name evidence="2" type="ORF">FNV43_RR17606</name>
</gene>
<dbReference type="Proteomes" id="UP000796880">
    <property type="component" value="Unassembled WGS sequence"/>
</dbReference>
<feature type="region of interest" description="Disordered" evidence="1">
    <location>
        <begin position="33"/>
        <end position="62"/>
    </location>
</feature>
<proteinExistence type="predicted"/>
<dbReference type="EMBL" id="VOIH02000008">
    <property type="protein sequence ID" value="KAF3439329.1"/>
    <property type="molecule type" value="Genomic_DNA"/>
</dbReference>
<organism evidence="2 3">
    <name type="scientific">Rhamnella rubrinervis</name>
    <dbReference type="NCBI Taxonomy" id="2594499"/>
    <lineage>
        <taxon>Eukaryota</taxon>
        <taxon>Viridiplantae</taxon>
        <taxon>Streptophyta</taxon>
        <taxon>Embryophyta</taxon>
        <taxon>Tracheophyta</taxon>
        <taxon>Spermatophyta</taxon>
        <taxon>Magnoliopsida</taxon>
        <taxon>eudicotyledons</taxon>
        <taxon>Gunneridae</taxon>
        <taxon>Pentapetalae</taxon>
        <taxon>rosids</taxon>
        <taxon>fabids</taxon>
        <taxon>Rosales</taxon>
        <taxon>Rhamnaceae</taxon>
        <taxon>rhamnoid group</taxon>
        <taxon>Rhamneae</taxon>
        <taxon>Rhamnella</taxon>
    </lineage>
</organism>
<evidence type="ECO:0000313" key="2">
    <source>
        <dbReference type="EMBL" id="KAF3439329.1"/>
    </source>
</evidence>
<evidence type="ECO:0000313" key="3">
    <source>
        <dbReference type="Proteomes" id="UP000796880"/>
    </source>
</evidence>
<comment type="caution">
    <text evidence="2">The sequence shown here is derived from an EMBL/GenBank/DDBJ whole genome shotgun (WGS) entry which is preliminary data.</text>
</comment>
<dbReference type="OrthoDB" id="1719622at2759"/>
<name>A0A8K0GV04_9ROSA</name>
<reference evidence="2" key="1">
    <citation type="submission" date="2020-03" db="EMBL/GenBank/DDBJ databases">
        <title>A high-quality chromosome-level genome assembly of a woody plant with both climbing and erect habits, Rhamnella rubrinervis.</title>
        <authorList>
            <person name="Lu Z."/>
            <person name="Yang Y."/>
            <person name="Zhu X."/>
            <person name="Sun Y."/>
        </authorList>
    </citation>
    <scope>NUCLEOTIDE SEQUENCE</scope>
    <source>
        <strain evidence="2">BYM</strain>
        <tissue evidence="2">Leaf</tissue>
    </source>
</reference>
<keyword evidence="3" id="KW-1185">Reference proteome</keyword>
<dbReference type="AlphaFoldDB" id="A0A8K0GV04"/>
<accession>A0A8K0GV04</accession>
<evidence type="ECO:0000256" key="1">
    <source>
        <dbReference type="SAM" id="MobiDB-lite"/>
    </source>
</evidence>
<sequence>MSVSLEALAMAGVDYHEAGICIEEWEAEDLEETPAHLLAEEEEEEEGGRRGGGGGEVGRDNKYGCVRYPSYLKNINRHAKHNDGCNGDCKDNEDDLVTIKRNQNVGFDGMVDAIKVMVRAISRLL</sequence>
<protein>
    <submittedName>
        <fullName evidence="2">Uncharacterized protein</fullName>
    </submittedName>
</protein>